<accession>A0A3N4RSM4</accession>
<reference evidence="1 2" key="1">
    <citation type="submission" date="2018-11" db="EMBL/GenBank/DDBJ databases">
        <title>Sequencing the genomes of 1000 actinobacteria strains.</title>
        <authorList>
            <person name="Klenk H.-P."/>
        </authorList>
    </citation>
    <scope>NUCLEOTIDE SEQUENCE [LARGE SCALE GENOMIC DNA]</scope>
    <source>
        <strain evidence="1 2">DSM 44781</strain>
    </source>
</reference>
<gene>
    <name evidence="1" type="ORF">EDD38_2042</name>
</gene>
<name>A0A3N4RSM4_9ACTN</name>
<evidence type="ECO:0000313" key="1">
    <source>
        <dbReference type="EMBL" id="RPE33745.1"/>
    </source>
</evidence>
<evidence type="ECO:0000313" key="2">
    <source>
        <dbReference type="Proteomes" id="UP000266906"/>
    </source>
</evidence>
<dbReference type="AlphaFoldDB" id="A0A3N4RSM4"/>
<dbReference type="Proteomes" id="UP000266906">
    <property type="component" value="Unassembled WGS sequence"/>
</dbReference>
<organism evidence="1 2">
    <name type="scientific">Kitasatospora cineracea</name>
    <dbReference type="NCBI Taxonomy" id="88074"/>
    <lineage>
        <taxon>Bacteria</taxon>
        <taxon>Bacillati</taxon>
        <taxon>Actinomycetota</taxon>
        <taxon>Actinomycetes</taxon>
        <taxon>Kitasatosporales</taxon>
        <taxon>Streptomycetaceae</taxon>
        <taxon>Kitasatospora</taxon>
    </lineage>
</organism>
<keyword evidence="2" id="KW-1185">Reference proteome</keyword>
<protein>
    <submittedName>
        <fullName evidence="1">Uncharacterized protein</fullName>
    </submittedName>
</protein>
<sequence>MNMFLLLLFVADATLMLGFALKFICPVRRSR</sequence>
<comment type="caution">
    <text evidence="1">The sequence shown here is derived from an EMBL/GenBank/DDBJ whole genome shotgun (WGS) entry which is preliminary data.</text>
</comment>
<proteinExistence type="predicted"/>
<dbReference type="EMBL" id="RKQG01000001">
    <property type="protein sequence ID" value="RPE33745.1"/>
    <property type="molecule type" value="Genomic_DNA"/>
</dbReference>